<dbReference type="Proteomes" id="UP000024635">
    <property type="component" value="Unassembled WGS sequence"/>
</dbReference>
<proteinExistence type="predicted"/>
<protein>
    <submittedName>
        <fullName evidence="1">Uncharacterized protein</fullName>
    </submittedName>
</protein>
<dbReference type="AlphaFoldDB" id="A0A016SXB4"/>
<evidence type="ECO:0000313" key="2">
    <source>
        <dbReference type="Proteomes" id="UP000024635"/>
    </source>
</evidence>
<name>A0A016SXB4_9BILA</name>
<organism evidence="1 2">
    <name type="scientific">Ancylostoma ceylanicum</name>
    <dbReference type="NCBI Taxonomy" id="53326"/>
    <lineage>
        <taxon>Eukaryota</taxon>
        <taxon>Metazoa</taxon>
        <taxon>Ecdysozoa</taxon>
        <taxon>Nematoda</taxon>
        <taxon>Chromadorea</taxon>
        <taxon>Rhabditida</taxon>
        <taxon>Rhabditina</taxon>
        <taxon>Rhabditomorpha</taxon>
        <taxon>Strongyloidea</taxon>
        <taxon>Ancylostomatidae</taxon>
        <taxon>Ancylostomatinae</taxon>
        <taxon>Ancylostoma</taxon>
    </lineage>
</organism>
<accession>A0A016SXB4</accession>
<reference evidence="2" key="1">
    <citation type="journal article" date="2015" name="Nat. Genet.">
        <title>The genome and transcriptome of the zoonotic hookworm Ancylostoma ceylanicum identify infection-specific gene families.</title>
        <authorList>
            <person name="Schwarz E.M."/>
            <person name="Hu Y."/>
            <person name="Antoshechkin I."/>
            <person name="Miller M.M."/>
            <person name="Sternberg P.W."/>
            <person name="Aroian R.V."/>
        </authorList>
    </citation>
    <scope>NUCLEOTIDE SEQUENCE</scope>
    <source>
        <strain evidence="2">HY135</strain>
    </source>
</reference>
<sequence>MFKYEDETGTTFAGELTVRNRTVGVTLTLVGLFAHGSSSSLRPVDTGSFSVKTRLRAHPDDTDFSVDDLDC</sequence>
<gene>
    <name evidence="1" type="primary">Acey_s0160.g3334</name>
    <name evidence="1" type="ORF">Y032_0160g3334</name>
</gene>
<keyword evidence="2" id="KW-1185">Reference proteome</keyword>
<comment type="caution">
    <text evidence="1">The sequence shown here is derived from an EMBL/GenBank/DDBJ whole genome shotgun (WGS) entry which is preliminary data.</text>
</comment>
<dbReference type="EMBL" id="JARK01001496">
    <property type="protein sequence ID" value="EYB95398.1"/>
    <property type="molecule type" value="Genomic_DNA"/>
</dbReference>
<evidence type="ECO:0000313" key="1">
    <source>
        <dbReference type="EMBL" id="EYB95398.1"/>
    </source>
</evidence>